<feature type="domain" description="Radical SAM core" evidence="9">
    <location>
        <begin position="37"/>
        <end position="275"/>
    </location>
</feature>
<dbReference type="SFLD" id="SFLDG01064">
    <property type="entry name" value="F420__menaquinone_cofactor_bio"/>
    <property type="match status" value="1"/>
</dbReference>
<dbReference type="Pfam" id="PF19288">
    <property type="entry name" value="CofH_C"/>
    <property type="match status" value="1"/>
</dbReference>
<evidence type="ECO:0000256" key="6">
    <source>
        <dbReference type="HAMAP-Rule" id="MF_00992"/>
    </source>
</evidence>
<dbReference type="SFLD" id="SFLDF00342">
    <property type="entry name" value="cyclic_dehypoxanthine_futalosi"/>
    <property type="match status" value="1"/>
</dbReference>
<comment type="function">
    <text evidence="6">Radical SAM enzyme that catalyzes the cyclization of dehypoxanthine futalosine (DHFL) into cyclic dehypoxanthine futalosine (CDHFL), a step in the biosynthesis of menaquinone (MK, vitamin K2).</text>
</comment>
<dbReference type="GO" id="GO:0009234">
    <property type="term" value="P:menaquinone biosynthetic process"/>
    <property type="evidence" value="ECO:0007669"/>
    <property type="project" value="UniProtKB-UniRule"/>
</dbReference>
<feature type="binding site" evidence="6 7">
    <location>
        <position position="55"/>
    </location>
    <ligand>
        <name>[4Fe-4S] cluster</name>
        <dbReference type="ChEBI" id="CHEBI:49883"/>
        <note>4Fe-4S-S-AdoMet</note>
    </ligand>
</feature>
<dbReference type="NCBIfam" id="TIGR03699">
    <property type="entry name" value="menaquin_MqnC"/>
    <property type="match status" value="1"/>
</dbReference>
<dbReference type="HAMAP" id="MF_00992">
    <property type="entry name" value="MqnC"/>
    <property type="match status" value="1"/>
</dbReference>
<evidence type="ECO:0000313" key="10">
    <source>
        <dbReference type="EMBL" id="SDE87182.1"/>
    </source>
</evidence>
<dbReference type="GO" id="GO:0044689">
    <property type="term" value="F:7,8-didemethyl-8-hydroxy-5-deazariboflavin synthase activity"/>
    <property type="evidence" value="ECO:0007669"/>
    <property type="project" value="TreeGrafter"/>
</dbReference>
<dbReference type="SFLD" id="SFLDS00029">
    <property type="entry name" value="Radical_SAM"/>
    <property type="match status" value="1"/>
</dbReference>
<organism evidence="10 11">
    <name type="scientific">Terriglobus roseus</name>
    <dbReference type="NCBI Taxonomy" id="392734"/>
    <lineage>
        <taxon>Bacteria</taxon>
        <taxon>Pseudomonadati</taxon>
        <taxon>Acidobacteriota</taxon>
        <taxon>Terriglobia</taxon>
        <taxon>Terriglobales</taxon>
        <taxon>Acidobacteriaceae</taxon>
        <taxon>Terriglobus</taxon>
    </lineage>
</organism>
<dbReference type="AlphaFoldDB" id="A0A1G7GG93"/>
<dbReference type="OrthoDB" id="9802027at2"/>
<feature type="binding site" evidence="8">
    <location>
        <position position="57"/>
    </location>
    <ligand>
        <name>S-adenosyl-L-methionine</name>
        <dbReference type="ChEBI" id="CHEBI:59789"/>
    </ligand>
</feature>
<evidence type="ECO:0000313" key="11">
    <source>
        <dbReference type="Proteomes" id="UP000182427"/>
    </source>
</evidence>
<evidence type="ECO:0000256" key="3">
    <source>
        <dbReference type="ARBA" id="ARBA00022723"/>
    </source>
</evidence>
<protein>
    <recommendedName>
        <fullName evidence="6">Cyclic dehypoxanthine futalosine synthase</fullName>
        <shortName evidence="6">Cyclic DHFL synthase</shortName>
        <ecNumber evidence="6">1.21.98.1</ecNumber>
    </recommendedName>
    <alternativeName>
        <fullName evidence="6">Dehypoxanthine futalosine cyclase</fullName>
        <shortName evidence="6">DHFL cyclase</shortName>
    </alternativeName>
    <alternativeName>
        <fullName evidence="6">Menaquinone biosynthetic enzyme MqnC</fullName>
    </alternativeName>
</protein>
<dbReference type="GO" id="GO:0005506">
    <property type="term" value="F:iron ion binding"/>
    <property type="evidence" value="ECO:0007669"/>
    <property type="project" value="UniProtKB-UniRule"/>
</dbReference>
<keyword evidence="3 6" id="KW-0479">Metal-binding</keyword>
<evidence type="ECO:0000256" key="2">
    <source>
        <dbReference type="ARBA" id="ARBA00022691"/>
    </source>
</evidence>
<dbReference type="SMART" id="SM00729">
    <property type="entry name" value="Elp3"/>
    <property type="match status" value="1"/>
</dbReference>
<keyword evidence="11" id="KW-1185">Reference proteome</keyword>
<dbReference type="InterPro" id="IPR020050">
    <property type="entry name" value="FO_synthase_su2"/>
</dbReference>
<dbReference type="NCBIfam" id="TIGR00423">
    <property type="entry name" value="CofH family radical SAM protein"/>
    <property type="match status" value="1"/>
</dbReference>
<comment type="similarity">
    <text evidence="6">Belongs to the radical SAM superfamily. MqnC family.</text>
</comment>
<dbReference type="GO" id="GO:0051539">
    <property type="term" value="F:4 iron, 4 sulfur cluster binding"/>
    <property type="evidence" value="ECO:0007669"/>
    <property type="project" value="UniProtKB-KW"/>
</dbReference>
<dbReference type="PROSITE" id="PS51918">
    <property type="entry name" value="RADICAL_SAM"/>
    <property type="match status" value="1"/>
</dbReference>
<dbReference type="InterPro" id="IPR058240">
    <property type="entry name" value="rSAM_sf"/>
</dbReference>
<dbReference type="InterPro" id="IPR045567">
    <property type="entry name" value="CofH/MnqC-like_C"/>
</dbReference>
<dbReference type="Pfam" id="PF04055">
    <property type="entry name" value="Radical_SAM"/>
    <property type="match status" value="1"/>
</dbReference>
<dbReference type="EMBL" id="LT629690">
    <property type="protein sequence ID" value="SDE87182.1"/>
    <property type="molecule type" value="Genomic_DNA"/>
</dbReference>
<dbReference type="InterPro" id="IPR013785">
    <property type="entry name" value="Aldolase_TIM"/>
</dbReference>
<evidence type="ECO:0000256" key="4">
    <source>
        <dbReference type="ARBA" id="ARBA00023004"/>
    </source>
</evidence>
<feature type="binding site" evidence="8">
    <location>
        <position position="280"/>
    </location>
    <ligand>
        <name>(3R)-3-methyl-D-ornithine</name>
        <dbReference type="ChEBI" id="CHEBI:64642"/>
    </ligand>
</feature>
<dbReference type="PANTHER" id="PTHR43076">
    <property type="entry name" value="FO SYNTHASE (COFH)"/>
    <property type="match status" value="1"/>
</dbReference>
<feature type="binding site" evidence="8">
    <location>
        <position position="130"/>
    </location>
    <ligand>
        <name>(3R)-3-methyl-D-ornithine</name>
        <dbReference type="ChEBI" id="CHEBI:64642"/>
    </ligand>
</feature>
<keyword evidence="4 6" id="KW-0408">Iron</keyword>
<dbReference type="SUPFAM" id="SSF102114">
    <property type="entry name" value="Radical SAM enzymes"/>
    <property type="match status" value="1"/>
</dbReference>
<keyword evidence="6" id="KW-0474">Menaquinone biosynthesis</keyword>
<dbReference type="RefSeq" id="WP_083343918.1">
    <property type="nucleotide sequence ID" value="NZ_LT629690.1"/>
</dbReference>
<dbReference type="EC" id="1.21.98.1" evidence="6"/>
<dbReference type="GO" id="GO:0016765">
    <property type="term" value="F:transferase activity, transferring alkyl or aryl (other than methyl) groups"/>
    <property type="evidence" value="ECO:0007669"/>
    <property type="project" value="InterPro"/>
</dbReference>
<dbReference type="Proteomes" id="UP000182427">
    <property type="component" value="Chromosome I"/>
</dbReference>
<name>A0A1G7GG93_9BACT</name>
<comment type="pathway">
    <text evidence="6">Quinol/quinone metabolism; menaquinone biosynthesis.</text>
</comment>
<dbReference type="PANTHER" id="PTHR43076:SF1">
    <property type="entry name" value="LIPOYL SYNTHASE 2"/>
    <property type="match status" value="1"/>
</dbReference>
<keyword evidence="1 6" id="KW-0004">4Fe-4S</keyword>
<keyword evidence="5 6" id="KW-0411">Iron-sulfur</keyword>
<accession>A0A1G7GG93</accession>
<feature type="binding site" evidence="8">
    <location>
        <position position="166"/>
    </location>
    <ligand>
        <name>S-adenosyl-L-methionine</name>
        <dbReference type="ChEBI" id="CHEBI:59789"/>
    </ligand>
</feature>
<keyword evidence="2 6" id="KW-0949">S-adenosyl-L-methionine</keyword>
<dbReference type="InterPro" id="IPR007197">
    <property type="entry name" value="rSAM"/>
</dbReference>
<feature type="binding site" evidence="6 7">
    <location>
        <position position="51"/>
    </location>
    <ligand>
        <name>[4Fe-4S] cluster</name>
        <dbReference type="ChEBI" id="CHEBI:49883"/>
        <note>4Fe-4S-S-AdoMet</note>
    </ligand>
</feature>
<feature type="binding site" evidence="8">
    <location>
        <position position="302"/>
    </location>
    <ligand>
        <name>(3R)-3-methyl-D-ornithine</name>
        <dbReference type="ChEBI" id="CHEBI:64642"/>
    </ligand>
</feature>
<comment type="cofactor">
    <cofactor evidence="6 7">
        <name>[4Fe-4S] cluster</name>
        <dbReference type="ChEBI" id="CHEBI:49883"/>
    </cofactor>
    <text evidence="6 7">Binds 1 [4Fe-4S] cluster. The cluster is coordinated with 3 cysteines and an exchangeable S-adenosyl-L-methionine.</text>
</comment>
<evidence type="ECO:0000256" key="8">
    <source>
        <dbReference type="PIRSR" id="PIRSR004762-2"/>
    </source>
</evidence>
<evidence type="ECO:0000256" key="7">
    <source>
        <dbReference type="PIRSR" id="PIRSR004762-1"/>
    </source>
</evidence>
<dbReference type="PIRSF" id="PIRSF004762">
    <property type="entry name" value="CHP00423"/>
    <property type="match status" value="1"/>
</dbReference>
<dbReference type="Gene3D" id="3.20.20.70">
    <property type="entry name" value="Aldolase class I"/>
    <property type="match status" value="1"/>
</dbReference>
<proteinExistence type="inferred from homology"/>
<evidence type="ECO:0000256" key="1">
    <source>
        <dbReference type="ARBA" id="ARBA00022485"/>
    </source>
</evidence>
<dbReference type="InterPro" id="IPR006638">
    <property type="entry name" value="Elp3/MiaA/NifB-like_rSAM"/>
</dbReference>
<reference evidence="10 11" key="1">
    <citation type="submission" date="2016-10" db="EMBL/GenBank/DDBJ databases">
        <authorList>
            <person name="de Groot N.N."/>
        </authorList>
    </citation>
    <scope>NUCLEOTIDE SEQUENCE [LARGE SCALE GENOMIC DNA]</scope>
    <source>
        <strain evidence="10 11">GAS232</strain>
    </source>
</reference>
<dbReference type="GO" id="GO:0046992">
    <property type="term" value="F:oxidoreductase activity, acting on X-H and Y-H to form an X-Y bond"/>
    <property type="evidence" value="ECO:0007669"/>
    <property type="project" value="UniProtKB-UniRule"/>
</dbReference>
<dbReference type="SFLD" id="SFLDF00343">
    <property type="entry name" value="aminofutalosine_synthase_(mqnE"/>
    <property type="match status" value="1"/>
</dbReference>
<sequence>MGITRQQALDCFASDDLIGIGMEADAVRRRLHPEGVVSYIIDRNINYTNFCTEYCTFCAFYRPLKGKLASEGYILDFDTIYDKIRETEEMGGTGVLMQGGIHPDLKIDWFEKLFTGIKTRFPNIWLHCLSASEILAIAEYSEISLRDTIMRLRDAGLQSIPGGGAEILDDDVRKRIARLKCRTEDWVSVHRTAHSLGMRTTATMMFGVGETMEQRVNHFEVVRQLQEETGGFTAFIPWSFQPHNTALGGRGWDEATSVEYLKTLAISRMYLDNINNVQSSWVTQGLKVLQMGLRFGGNDVGSVMLEENVVKAAGTANCTTEEELRRIIRGAGFKPVQRDTLYTTYFLN</sequence>
<dbReference type="UniPathway" id="UPA00079"/>
<gene>
    <name evidence="6" type="primary">mqnC</name>
    <name evidence="10" type="ORF">SAMN05444167_0687</name>
</gene>
<evidence type="ECO:0000256" key="5">
    <source>
        <dbReference type="ARBA" id="ARBA00023014"/>
    </source>
</evidence>
<dbReference type="InterPro" id="IPR034405">
    <property type="entry name" value="F420"/>
</dbReference>
<dbReference type="InterPro" id="IPR022431">
    <property type="entry name" value="Cyclic_DHFL_synthase_mqnC"/>
</dbReference>
<dbReference type="SFLD" id="SFLDG01389">
    <property type="entry name" value="menaquinone_synthsis_involved"/>
    <property type="match status" value="1"/>
</dbReference>
<comment type="catalytic activity">
    <reaction evidence="6">
        <text>dehypoxanthine futalosine + S-adenosyl-L-methionine = cyclic dehypoxanthinylfutalosinate + 5'-deoxyadenosine + L-methionine + H(+)</text>
        <dbReference type="Rhea" id="RHEA:33083"/>
        <dbReference type="ChEBI" id="CHEBI:15378"/>
        <dbReference type="ChEBI" id="CHEBI:17319"/>
        <dbReference type="ChEBI" id="CHEBI:57844"/>
        <dbReference type="ChEBI" id="CHEBI:58864"/>
        <dbReference type="ChEBI" id="CHEBI:59789"/>
        <dbReference type="ChEBI" id="CHEBI:64270"/>
        <dbReference type="EC" id="1.21.98.1"/>
    </reaction>
</comment>
<evidence type="ECO:0000259" key="9">
    <source>
        <dbReference type="PROSITE" id="PS51918"/>
    </source>
</evidence>
<feature type="binding site" evidence="6 7">
    <location>
        <position position="58"/>
    </location>
    <ligand>
        <name>[4Fe-4S] cluster</name>
        <dbReference type="ChEBI" id="CHEBI:49883"/>
        <note>4Fe-4S-S-AdoMet</note>
    </ligand>
</feature>
<keyword evidence="6" id="KW-0560">Oxidoreductase</keyword>